<protein>
    <recommendedName>
        <fullName evidence="4">Phosphoribosylglycinamide formyltransferase</fullName>
        <ecNumber evidence="4">2.1.2.2</ecNumber>
    </recommendedName>
    <alternativeName>
        <fullName evidence="4">5'-phosphoribosylglycinamide transformylase</fullName>
    </alternativeName>
    <alternativeName>
        <fullName evidence="4">GAR transformylase</fullName>
        <shortName evidence="4">GART</shortName>
    </alternativeName>
</protein>
<feature type="binding site" evidence="4">
    <location>
        <position position="110"/>
    </location>
    <ligand>
        <name>(6R)-10-formyltetrahydrofolate</name>
        <dbReference type="ChEBI" id="CHEBI:195366"/>
    </ligand>
</feature>
<keyword evidence="2 4" id="KW-0808">Transferase</keyword>
<dbReference type="Proteomes" id="UP000322619">
    <property type="component" value="Unassembled WGS sequence"/>
</dbReference>
<comment type="pathway">
    <text evidence="1 4">Purine metabolism; IMP biosynthesis via de novo pathway; N(2)-formyl-N(1)-(5-phospho-D-ribosyl)glycinamide from N(1)-(5-phospho-D-ribosyl)glycinamide (10-formyl THF route): step 1/1.</text>
</comment>
<dbReference type="EC" id="2.1.2.2" evidence="4"/>
<dbReference type="Proteomes" id="UP000176244">
    <property type="component" value="Unassembled WGS sequence"/>
</dbReference>
<evidence type="ECO:0000256" key="2">
    <source>
        <dbReference type="ARBA" id="ARBA00022679"/>
    </source>
</evidence>
<accession>A0A1F2PEH7</accession>
<dbReference type="PANTHER" id="PTHR43369">
    <property type="entry name" value="PHOSPHORIBOSYLGLYCINAMIDE FORMYLTRANSFERASE"/>
    <property type="match status" value="1"/>
</dbReference>
<reference evidence="6 8" key="1">
    <citation type="submission" date="2015-09" db="EMBL/GenBank/DDBJ databases">
        <title>Genome sequence of Acetobacterium wieringae DSM 1911.</title>
        <authorList>
            <person name="Poehlein A."/>
            <person name="Bengelsdorf F.R."/>
            <person name="Schiel-Bengelsdorf B."/>
            <person name="Duerre P."/>
            <person name="Daniel R."/>
        </authorList>
    </citation>
    <scope>NUCLEOTIDE SEQUENCE [LARGE SCALE GENOMIC DNA]</scope>
    <source>
        <strain evidence="6 8">DSM 1911</strain>
    </source>
</reference>
<feature type="binding site" evidence="4">
    <location>
        <begin position="93"/>
        <end position="96"/>
    </location>
    <ligand>
        <name>(6R)-10-formyltetrahydrofolate</name>
        <dbReference type="ChEBI" id="CHEBI:195366"/>
    </ligand>
</feature>
<evidence type="ECO:0000259" key="5">
    <source>
        <dbReference type="Pfam" id="PF00551"/>
    </source>
</evidence>
<dbReference type="EMBL" id="LKEU01000037">
    <property type="protein sequence ID" value="OFV69678.1"/>
    <property type="molecule type" value="Genomic_DNA"/>
</dbReference>
<evidence type="ECO:0000313" key="8">
    <source>
        <dbReference type="Proteomes" id="UP000176244"/>
    </source>
</evidence>
<dbReference type="InterPro" id="IPR036477">
    <property type="entry name" value="Formyl_transf_N_sf"/>
</dbReference>
<dbReference type="InterPro" id="IPR002376">
    <property type="entry name" value="Formyl_transf_N"/>
</dbReference>
<dbReference type="GO" id="GO:0004644">
    <property type="term" value="F:phosphoribosylglycinamide formyltransferase activity"/>
    <property type="evidence" value="ECO:0007669"/>
    <property type="project" value="UniProtKB-UniRule"/>
</dbReference>
<dbReference type="InterPro" id="IPR004607">
    <property type="entry name" value="GART"/>
</dbReference>
<dbReference type="AlphaFoldDB" id="A0A1F2PEH7"/>
<comment type="caution">
    <text evidence="6">The sequence shown here is derived from an EMBL/GenBank/DDBJ whole genome shotgun (WGS) entry which is preliminary data.</text>
</comment>
<comment type="similarity">
    <text evidence="4">Belongs to the GART family.</text>
</comment>
<evidence type="ECO:0000256" key="1">
    <source>
        <dbReference type="ARBA" id="ARBA00005054"/>
    </source>
</evidence>
<sequence length="212" mass="22852">MSVKALKKIGVLVSGGGTNFQSLIDTIHHKYGEIVVVISNNRHAFGLERGEAAGIPAVAVNPKGYPSNEAFDQKIVEILRGYDVDLVVLAGYMKIITPAFVEAYPNAIINIHPALIPSFCGAGFYGMRVHQAVIDYGVKVTGATVHFVNKVADGGPVIMQETVIIAEDDTPESIQQKVLKIEHELLPKAVKAFCLDQLSVEGRLVKNCQASN</sequence>
<comment type="catalytic activity">
    <reaction evidence="4">
        <text>N(1)-(5-phospho-beta-D-ribosyl)glycinamide + (6R)-10-formyltetrahydrofolate = N(2)-formyl-N(1)-(5-phospho-beta-D-ribosyl)glycinamide + (6S)-5,6,7,8-tetrahydrofolate + H(+)</text>
        <dbReference type="Rhea" id="RHEA:15053"/>
        <dbReference type="ChEBI" id="CHEBI:15378"/>
        <dbReference type="ChEBI" id="CHEBI:57453"/>
        <dbReference type="ChEBI" id="CHEBI:143788"/>
        <dbReference type="ChEBI" id="CHEBI:147286"/>
        <dbReference type="ChEBI" id="CHEBI:195366"/>
        <dbReference type="EC" id="2.1.2.2"/>
    </reaction>
</comment>
<dbReference type="EMBL" id="VSLA01000027">
    <property type="protein sequence ID" value="TYC84135.1"/>
    <property type="molecule type" value="Genomic_DNA"/>
</dbReference>
<dbReference type="UniPathway" id="UPA00074">
    <property type="reaction ID" value="UER00126"/>
</dbReference>
<dbReference type="Pfam" id="PF00551">
    <property type="entry name" value="Formyl_trans_N"/>
    <property type="match status" value="1"/>
</dbReference>
<evidence type="ECO:0000256" key="4">
    <source>
        <dbReference type="HAMAP-Rule" id="MF_01930"/>
    </source>
</evidence>
<comment type="caution">
    <text evidence="4">Lacks conserved residue(s) required for the propagation of feature annotation.</text>
</comment>
<dbReference type="GO" id="GO:0006189">
    <property type="term" value="P:'de novo' IMP biosynthetic process"/>
    <property type="evidence" value="ECO:0007669"/>
    <property type="project" value="UniProtKB-UniRule"/>
</dbReference>
<evidence type="ECO:0000256" key="3">
    <source>
        <dbReference type="ARBA" id="ARBA00022755"/>
    </source>
</evidence>
<dbReference type="OrthoDB" id="9806170at2"/>
<keyword evidence="3 4" id="KW-0658">Purine biosynthesis</keyword>
<dbReference type="GO" id="GO:0005737">
    <property type="term" value="C:cytoplasm"/>
    <property type="evidence" value="ECO:0007669"/>
    <property type="project" value="TreeGrafter"/>
</dbReference>
<name>A0A1F2PEH7_9FIRM</name>
<dbReference type="RefSeq" id="WP_070372080.1">
    <property type="nucleotide sequence ID" value="NZ_LKEU01000037.1"/>
</dbReference>
<dbReference type="HAMAP" id="MF_01930">
    <property type="entry name" value="PurN"/>
    <property type="match status" value="1"/>
</dbReference>
<evidence type="ECO:0000313" key="9">
    <source>
        <dbReference type="Proteomes" id="UP000322619"/>
    </source>
</evidence>
<reference evidence="7 9" key="2">
    <citation type="submission" date="2019-08" db="EMBL/GenBank/DDBJ databases">
        <title>Isolation and enrichment of carboxydotrophic bacteria from anaerobic sludge for the production of bio-based chemicals from syngas.</title>
        <authorList>
            <person name="Antares A.L."/>
            <person name="Moreira J."/>
            <person name="Diender M."/>
            <person name="Parshina S.N."/>
            <person name="Stams A.J.M."/>
            <person name="Alves M."/>
            <person name="Alves J.I."/>
            <person name="Sousa D.Z."/>
        </authorList>
    </citation>
    <scope>NUCLEOTIDE SEQUENCE [LARGE SCALE GENOMIC DNA]</scope>
    <source>
        <strain evidence="7 9">JM</strain>
    </source>
</reference>
<feature type="active site" description="Proton donor" evidence="4">
    <location>
        <position position="112"/>
    </location>
</feature>
<feature type="domain" description="Formyl transferase N-terminal" evidence="5">
    <location>
        <begin position="7"/>
        <end position="190"/>
    </location>
</feature>
<dbReference type="SUPFAM" id="SSF53328">
    <property type="entry name" value="Formyltransferase"/>
    <property type="match status" value="1"/>
</dbReference>
<evidence type="ECO:0000313" key="6">
    <source>
        <dbReference type="EMBL" id="OFV69678.1"/>
    </source>
</evidence>
<feature type="site" description="Raises pKa of active site His" evidence="4">
    <location>
        <position position="153"/>
    </location>
</feature>
<dbReference type="Gene3D" id="3.40.50.170">
    <property type="entry name" value="Formyl transferase, N-terminal domain"/>
    <property type="match status" value="1"/>
</dbReference>
<dbReference type="NCBIfam" id="TIGR00639">
    <property type="entry name" value="PurN"/>
    <property type="match status" value="1"/>
</dbReference>
<feature type="binding site" evidence="4">
    <location>
        <begin position="17"/>
        <end position="19"/>
    </location>
    <ligand>
        <name>N(1)-(5-phospho-beta-D-ribosyl)glycinamide</name>
        <dbReference type="ChEBI" id="CHEBI:143788"/>
    </ligand>
</feature>
<evidence type="ECO:0000313" key="7">
    <source>
        <dbReference type="EMBL" id="TYC84135.1"/>
    </source>
</evidence>
<dbReference type="STRING" id="52694.ACWI_28160"/>
<dbReference type="CDD" id="cd08645">
    <property type="entry name" value="FMT_core_GART"/>
    <property type="match status" value="1"/>
</dbReference>
<comment type="function">
    <text evidence="4">Catalyzes the transfer of a formyl group from 10-formyltetrahydrofolate to 5-phospho-ribosyl-glycinamide (GAR), producing 5-phospho-ribosyl-N-formylglycinamide (FGAR) and tetrahydrofolate.</text>
</comment>
<gene>
    <name evidence="4 6" type="primary">purN</name>
    <name evidence="6" type="ORF">ACWI_28160</name>
    <name evidence="7" type="ORF">FXB42_14240</name>
</gene>
<dbReference type="PANTHER" id="PTHR43369:SF2">
    <property type="entry name" value="PHOSPHORIBOSYLGLYCINAMIDE FORMYLTRANSFERASE"/>
    <property type="match status" value="1"/>
</dbReference>
<organism evidence="6 8">
    <name type="scientific">Acetobacterium wieringae</name>
    <dbReference type="NCBI Taxonomy" id="52694"/>
    <lineage>
        <taxon>Bacteria</taxon>
        <taxon>Bacillati</taxon>
        <taxon>Bacillota</taxon>
        <taxon>Clostridia</taxon>
        <taxon>Eubacteriales</taxon>
        <taxon>Eubacteriaceae</taxon>
        <taxon>Acetobacterium</taxon>
    </lineage>
</organism>
<proteinExistence type="inferred from homology"/>